<dbReference type="AlphaFoldDB" id="A0AAW0CVN1"/>
<evidence type="ECO:0000313" key="1">
    <source>
        <dbReference type="EMBL" id="KAK7042835.1"/>
    </source>
</evidence>
<organism evidence="1 2">
    <name type="scientific">Favolaschia claudopus</name>
    <dbReference type="NCBI Taxonomy" id="2862362"/>
    <lineage>
        <taxon>Eukaryota</taxon>
        <taxon>Fungi</taxon>
        <taxon>Dikarya</taxon>
        <taxon>Basidiomycota</taxon>
        <taxon>Agaricomycotina</taxon>
        <taxon>Agaricomycetes</taxon>
        <taxon>Agaricomycetidae</taxon>
        <taxon>Agaricales</taxon>
        <taxon>Marasmiineae</taxon>
        <taxon>Mycenaceae</taxon>
        <taxon>Favolaschia</taxon>
    </lineage>
</organism>
<keyword evidence="2" id="KW-1185">Reference proteome</keyword>
<accession>A0AAW0CVN1</accession>
<name>A0AAW0CVN1_9AGAR</name>
<evidence type="ECO:0000313" key="2">
    <source>
        <dbReference type="Proteomes" id="UP001362999"/>
    </source>
</evidence>
<dbReference type="Proteomes" id="UP001362999">
    <property type="component" value="Unassembled WGS sequence"/>
</dbReference>
<sequence>MALSWVFWEEIAVLGSGNIRPPTPVLHLLSSITTPAYLALPSPYRSPYSPVSLPAFLDTLPPSTAHTPTAVGSPCPVQPSAYKRLDAVQSPLIIVYPYALRLSRPLLASSSRSTSPDPPRPQFRLCNPSRPIQRYNSLTTTFQHPEHSPSVVSTASARTRVAPLLPTVVAVHRRRCPPPHTLPLPYGLSTVVACVPTSQRRFRTAAVSSAHSVSFSALQTCKPATPPSYVLPLTLSVFCRRRALPGLSLSTSPALSGLATPLPARLTI</sequence>
<dbReference type="EMBL" id="JAWWNJ010000013">
    <property type="protein sequence ID" value="KAK7042835.1"/>
    <property type="molecule type" value="Genomic_DNA"/>
</dbReference>
<comment type="caution">
    <text evidence="1">The sequence shown here is derived from an EMBL/GenBank/DDBJ whole genome shotgun (WGS) entry which is preliminary data.</text>
</comment>
<gene>
    <name evidence="1" type="ORF">R3P38DRAFT_3179371</name>
</gene>
<protein>
    <submittedName>
        <fullName evidence="1">Uncharacterized protein</fullName>
    </submittedName>
</protein>
<reference evidence="1 2" key="1">
    <citation type="journal article" date="2024" name="J Genomics">
        <title>Draft genome sequencing and assembly of Favolaschia claudopus CIRM-BRFM 2984 isolated from oak limbs.</title>
        <authorList>
            <person name="Navarro D."/>
            <person name="Drula E."/>
            <person name="Chaduli D."/>
            <person name="Cazenave R."/>
            <person name="Ahrendt S."/>
            <person name="Wang J."/>
            <person name="Lipzen A."/>
            <person name="Daum C."/>
            <person name="Barry K."/>
            <person name="Grigoriev I.V."/>
            <person name="Favel A."/>
            <person name="Rosso M.N."/>
            <person name="Martin F."/>
        </authorList>
    </citation>
    <scope>NUCLEOTIDE SEQUENCE [LARGE SCALE GENOMIC DNA]</scope>
    <source>
        <strain evidence="1 2">CIRM-BRFM 2984</strain>
    </source>
</reference>
<proteinExistence type="predicted"/>